<evidence type="ECO:0000256" key="2">
    <source>
        <dbReference type="ARBA" id="ARBA00022670"/>
    </source>
</evidence>
<dbReference type="Gene3D" id="3.30.750.44">
    <property type="match status" value="1"/>
</dbReference>
<feature type="transmembrane region" description="Helical" evidence="6">
    <location>
        <begin position="12"/>
        <end position="33"/>
    </location>
</feature>
<dbReference type="GO" id="GO:0004175">
    <property type="term" value="F:endopeptidase activity"/>
    <property type="evidence" value="ECO:0007669"/>
    <property type="project" value="TreeGrafter"/>
</dbReference>
<evidence type="ECO:0000313" key="10">
    <source>
        <dbReference type="Proteomes" id="UP001145145"/>
    </source>
</evidence>
<dbReference type="Pfam" id="PF03572">
    <property type="entry name" value="Peptidase_S41"/>
    <property type="match status" value="1"/>
</dbReference>
<dbReference type="Proteomes" id="UP001145094">
    <property type="component" value="Unassembled WGS sequence"/>
</dbReference>
<dbReference type="SUPFAM" id="SSF52096">
    <property type="entry name" value="ClpP/crotonase"/>
    <property type="match status" value="1"/>
</dbReference>
<dbReference type="Pfam" id="PF17820">
    <property type="entry name" value="PDZ_6"/>
    <property type="match status" value="1"/>
</dbReference>
<dbReference type="InterPro" id="IPR005151">
    <property type="entry name" value="Tail-specific_protease"/>
</dbReference>
<evidence type="ECO:0000256" key="6">
    <source>
        <dbReference type="SAM" id="Phobius"/>
    </source>
</evidence>
<dbReference type="GO" id="GO:0006508">
    <property type="term" value="P:proteolysis"/>
    <property type="evidence" value="ECO:0007669"/>
    <property type="project" value="UniProtKB-KW"/>
</dbReference>
<keyword evidence="4 5" id="KW-0720">Serine protease</keyword>
<keyword evidence="6" id="KW-1133">Transmembrane helix</keyword>
<sequence>MEDQRKEKRILLKGALYGALTMFMAALLVLAGLTATGRISLHTDAISAGTSRKAAEIQSIIENQFLYEDEVREEDLQDMSLKGYVAGLGDPYSVYYDKEETEDLLASTEGKYAGIGALMAQDQETLEITVQEVYEDTPAEDAGMKNGDVLLSVDGKDVTGMSLSDVVDLVKGEENTKLTVTVRRDGSSIDMEMTRKIVENRTVKTEMKEGGVGYLKITEFDSVTYEQFQNGLETLEKEGMTALVVDLRDNPGGNLDTVCQILDLLLPEGTIVYTEDKNGERVDTKTSDDEHQFTKPLAVLVNGRSASASEVFSGAVQDYGTGTIIGTQTYGKGIVQTLYSLSDGSCLKLTTAQYFTPDGRNIHGEGITPDIVVEKSADDQTDNQLEKAVETVQNAVDGTEKE</sequence>
<dbReference type="InterPro" id="IPR041489">
    <property type="entry name" value="PDZ_6"/>
</dbReference>
<keyword evidence="6" id="KW-0472">Membrane</keyword>
<dbReference type="PANTHER" id="PTHR32060">
    <property type="entry name" value="TAIL-SPECIFIC PROTEASE"/>
    <property type="match status" value="1"/>
</dbReference>
<dbReference type="Proteomes" id="UP001145145">
    <property type="component" value="Unassembled WGS sequence"/>
</dbReference>
<reference evidence="8 10" key="5">
    <citation type="journal article" date="2023" name="Int. J. Syst. Evol. Microbiol.">
        <title>Sellimonas catena sp. nov., isolated from human faeces.</title>
        <authorList>
            <person name="Hisatomi A."/>
            <person name="Ohkuma M."/>
            <person name="Sakamoto M."/>
        </authorList>
    </citation>
    <scope>NUCLEOTIDE SEQUENCE [LARGE SCALE GENOMIC DNA]</scope>
    <source>
        <strain evidence="8 10">12EGH17</strain>
        <strain evidence="9">18CBH55</strain>
    </source>
</reference>
<feature type="domain" description="PDZ" evidence="7">
    <location>
        <begin position="101"/>
        <end position="185"/>
    </location>
</feature>
<dbReference type="InterPro" id="IPR001478">
    <property type="entry name" value="PDZ"/>
</dbReference>
<dbReference type="PANTHER" id="PTHR32060:SF30">
    <property type="entry name" value="CARBOXY-TERMINAL PROCESSING PROTEASE CTPA"/>
    <property type="match status" value="1"/>
</dbReference>
<organism evidence="8 10">
    <name type="scientific">Sellimonas catena</name>
    <dbReference type="NCBI Taxonomy" id="2994035"/>
    <lineage>
        <taxon>Bacteria</taxon>
        <taxon>Bacillati</taxon>
        <taxon>Bacillota</taxon>
        <taxon>Clostridia</taxon>
        <taxon>Lachnospirales</taxon>
        <taxon>Lachnospiraceae</taxon>
        <taxon>Sellimonas</taxon>
    </lineage>
</organism>
<dbReference type="SUPFAM" id="SSF50156">
    <property type="entry name" value="PDZ domain-like"/>
    <property type="match status" value="1"/>
</dbReference>
<dbReference type="RefSeq" id="WP_087252496.1">
    <property type="nucleotide sequence ID" value="NZ_BSBO01000025.1"/>
</dbReference>
<dbReference type="NCBIfam" id="TIGR00225">
    <property type="entry name" value="prc"/>
    <property type="match status" value="1"/>
</dbReference>
<keyword evidence="6" id="KW-0812">Transmembrane</keyword>
<keyword evidence="2 5" id="KW-0645">Protease</keyword>
<evidence type="ECO:0000313" key="9">
    <source>
        <dbReference type="EMBL" id="GLG89644.1"/>
    </source>
</evidence>
<dbReference type="AlphaFoldDB" id="A0A9W6C870"/>
<dbReference type="EMBL" id="BSBO01000025">
    <property type="protein sequence ID" value="GLG05189.1"/>
    <property type="molecule type" value="Genomic_DNA"/>
</dbReference>
<dbReference type="EMBL" id="BSCH01000005">
    <property type="protein sequence ID" value="GLG89644.1"/>
    <property type="molecule type" value="Genomic_DNA"/>
</dbReference>
<dbReference type="SMART" id="SM00245">
    <property type="entry name" value="TSPc"/>
    <property type="match status" value="1"/>
</dbReference>
<reference evidence="8" key="2">
    <citation type="submission" date="2022-11" db="EMBL/GenBank/DDBJ databases">
        <title>Draft genome sequence of Sellimonas catena strain 12EGH17.</title>
        <authorList>
            <person name="Hisatomi A."/>
            <person name="Ohkuma M."/>
            <person name="Sakamoto M."/>
        </authorList>
    </citation>
    <scope>NUCLEOTIDE SEQUENCE</scope>
    <source>
        <strain evidence="8">12EGH17</strain>
    </source>
</reference>
<comment type="similarity">
    <text evidence="1 5">Belongs to the peptidase S41A family.</text>
</comment>
<protein>
    <submittedName>
        <fullName evidence="8">Peptidase S41</fullName>
    </submittedName>
</protein>
<evidence type="ECO:0000259" key="7">
    <source>
        <dbReference type="PROSITE" id="PS50106"/>
    </source>
</evidence>
<keyword evidence="3 5" id="KW-0378">Hydrolase</keyword>
<dbReference type="InterPro" id="IPR036034">
    <property type="entry name" value="PDZ_sf"/>
</dbReference>
<dbReference type="Gene3D" id="2.30.42.10">
    <property type="match status" value="1"/>
</dbReference>
<evidence type="ECO:0000256" key="4">
    <source>
        <dbReference type="ARBA" id="ARBA00022825"/>
    </source>
</evidence>
<dbReference type="CDD" id="cd06782">
    <property type="entry name" value="cpPDZ_CPP-like"/>
    <property type="match status" value="1"/>
</dbReference>
<dbReference type="InterPro" id="IPR055210">
    <property type="entry name" value="CtpA/B_N"/>
</dbReference>
<evidence type="ECO:0000256" key="1">
    <source>
        <dbReference type="ARBA" id="ARBA00009179"/>
    </source>
</evidence>
<dbReference type="Gene3D" id="3.90.226.10">
    <property type="entry name" value="2-enoyl-CoA Hydratase, Chain A, domain 1"/>
    <property type="match status" value="1"/>
</dbReference>
<dbReference type="GO" id="GO:0007165">
    <property type="term" value="P:signal transduction"/>
    <property type="evidence" value="ECO:0007669"/>
    <property type="project" value="TreeGrafter"/>
</dbReference>
<comment type="caution">
    <text evidence="8">The sequence shown here is derived from an EMBL/GenBank/DDBJ whole genome shotgun (WGS) entry which is preliminary data.</text>
</comment>
<accession>A0A9W6C870</accession>
<evidence type="ECO:0000256" key="5">
    <source>
        <dbReference type="RuleBase" id="RU004404"/>
    </source>
</evidence>
<dbReference type="Pfam" id="PF22694">
    <property type="entry name" value="CtpB_N-like"/>
    <property type="match status" value="1"/>
</dbReference>
<name>A0A9W6C870_9FIRM</name>
<reference evidence="9" key="3">
    <citation type="submission" date="2022-11" db="EMBL/GenBank/DDBJ databases">
        <title>Draft genome sequence of Sellimonas catena strain 18CBH55.</title>
        <authorList>
            <person name="Atsushi H."/>
            <person name="Moriya O."/>
            <person name="Mitsuo S."/>
        </authorList>
    </citation>
    <scope>NUCLEOTIDE SEQUENCE</scope>
    <source>
        <strain evidence="9">18CBH55</strain>
    </source>
</reference>
<dbReference type="CDD" id="cd07560">
    <property type="entry name" value="Peptidase_S41_CPP"/>
    <property type="match status" value="1"/>
</dbReference>
<gene>
    <name evidence="8" type="ORF">Selli1_23630</name>
    <name evidence="9" type="ORF">Selli2_10710</name>
</gene>
<dbReference type="PROSITE" id="PS50106">
    <property type="entry name" value="PDZ"/>
    <property type="match status" value="1"/>
</dbReference>
<reference evidence="9" key="4">
    <citation type="submission" date="2022-11" db="EMBL/GenBank/DDBJ databases">
        <title>Draft genome sequence of Sellimonas catena strain 18CBH55.</title>
        <authorList>
            <person name="Hisatomi A."/>
            <person name="Ohkuma M."/>
            <person name="Sakamoto M."/>
        </authorList>
    </citation>
    <scope>NUCLEOTIDE SEQUENCE</scope>
    <source>
        <strain evidence="9">18CBH55</strain>
    </source>
</reference>
<evidence type="ECO:0000313" key="8">
    <source>
        <dbReference type="EMBL" id="GLG05189.1"/>
    </source>
</evidence>
<dbReference type="InterPro" id="IPR029045">
    <property type="entry name" value="ClpP/crotonase-like_dom_sf"/>
</dbReference>
<dbReference type="GO" id="GO:0008236">
    <property type="term" value="F:serine-type peptidase activity"/>
    <property type="evidence" value="ECO:0007669"/>
    <property type="project" value="UniProtKB-KW"/>
</dbReference>
<dbReference type="InterPro" id="IPR004447">
    <property type="entry name" value="Peptidase_S41A"/>
</dbReference>
<dbReference type="GO" id="GO:0030288">
    <property type="term" value="C:outer membrane-bounded periplasmic space"/>
    <property type="evidence" value="ECO:0007669"/>
    <property type="project" value="TreeGrafter"/>
</dbReference>
<dbReference type="SMART" id="SM00228">
    <property type="entry name" value="PDZ"/>
    <property type="match status" value="1"/>
</dbReference>
<proteinExistence type="inferred from homology"/>
<keyword evidence="10" id="KW-1185">Reference proteome</keyword>
<evidence type="ECO:0000256" key="3">
    <source>
        <dbReference type="ARBA" id="ARBA00022801"/>
    </source>
</evidence>
<reference evidence="8" key="1">
    <citation type="submission" date="2022-11" db="EMBL/GenBank/DDBJ databases">
        <title>Draft genome sequence of Sellimonas catena strain 12EGH17.</title>
        <authorList>
            <person name="Atsushi H."/>
            <person name="Moriya O."/>
            <person name="Mitsuo S."/>
        </authorList>
    </citation>
    <scope>NUCLEOTIDE SEQUENCE</scope>
    <source>
        <strain evidence="8">12EGH17</strain>
    </source>
</reference>